<dbReference type="Proteomes" id="UP001369815">
    <property type="component" value="Unassembled WGS sequence"/>
</dbReference>
<evidence type="ECO:0000256" key="3">
    <source>
        <dbReference type="ARBA" id="ARBA00012350"/>
    </source>
</evidence>
<name>A0AAX6M7W5_9PEZI</name>
<dbReference type="GO" id="GO:0008496">
    <property type="term" value="F:mannan endo-1,6-alpha-mannosidase activity"/>
    <property type="evidence" value="ECO:0007669"/>
    <property type="project" value="UniProtKB-UniRule"/>
</dbReference>
<keyword evidence="4" id="KW-0732">Signal</keyword>
<dbReference type="EMBL" id="JBANMG010000010">
    <property type="protein sequence ID" value="KAK6948506.1"/>
    <property type="molecule type" value="Genomic_DNA"/>
</dbReference>
<dbReference type="InterPro" id="IPR008928">
    <property type="entry name" value="6-hairpin_glycosidase_sf"/>
</dbReference>
<evidence type="ECO:0000256" key="1">
    <source>
        <dbReference type="ARBA" id="ARBA00001452"/>
    </source>
</evidence>
<dbReference type="InterPro" id="IPR014480">
    <property type="entry name" value="Mannan-1_6-alpha_mannosidase"/>
</dbReference>
<accession>A0AAX6M7W5</accession>
<dbReference type="GO" id="GO:0009272">
    <property type="term" value="P:fungal-type cell wall biogenesis"/>
    <property type="evidence" value="ECO:0007669"/>
    <property type="project" value="TreeGrafter"/>
</dbReference>
<dbReference type="GO" id="GO:0016052">
    <property type="term" value="P:carbohydrate catabolic process"/>
    <property type="evidence" value="ECO:0007669"/>
    <property type="project" value="InterPro"/>
</dbReference>
<dbReference type="Gene3D" id="1.50.10.20">
    <property type="match status" value="1"/>
</dbReference>
<evidence type="ECO:0000313" key="9">
    <source>
        <dbReference type="EMBL" id="KAK6948506.1"/>
    </source>
</evidence>
<organism evidence="9 10">
    <name type="scientific">Daldinia eschscholtzii</name>
    <dbReference type="NCBI Taxonomy" id="292717"/>
    <lineage>
        <taxon>Eukaryota</taxon>
        <taxon>Fungi</taxon>
        <taxon>Dikarya</taxon>
        <taxon>Ascomycota</taxon>
        <taxon>Pezizomycotina</taxon>
        <taxon>Sordariomycetes</taxon>
        <taxon>Xylariomycetidae</taxon>
        <taxon>Xylariales</taxon>
        <taxon>Hypoxylaceae</taxon>
        <taxon>Daldinia</taxon>
    </lineage>
</organism>
<keyword evidence="5 8" id="KW-0378">Hydrolase</keyword>
<comment type="similarity">
    <text evidence="2 8">Belongs to the glycosyl hydrolase 76 family.</text>
</comment>
<keyword evidence="6" id="KW-0325">Glycoprotein</keyword>
<dbReference type="EC" id="3.2.1.101" evidence="3 8"/>
<dbReference type="Pfam" id="PF03663">
    <property type="entry name" value="Glyco_hydro_76"/>
    <property type="match status" value="1"/>
</dbReference>
<evidence type="ECO:0000313" key="10">
    <source>
        <dbReference type="Proteomes" id="UP001369815"/>
    </source>
</evidence>
<evidence type="ECO:0000256" key="4">
    <source>
        <dbReference type="ARBA" id="ARBA00022729"/>
    </source>
</evidence>
<dbReference type="InterPro" id="IPR005198">
    <property type="entry name" value="Glyco_hydro_76"/>
</dbReference>
<evidence type="ECO:0000256" key="6">
    <source>
        <dbReference type="ARBA" id="ARBA00023180"/>
    </source>
</evidence>
<dbReference type="PANTHER" id="PTHR12145">
    <property type="entry name" value="MANNAN ENDO-1,6-ALPHA-MANNOSIDASE DCW1"/>
    <property type="match status" value="1"/>
</dbReference>
<reference evidence="9 10" key="1">
    <citation type="journal article" date="2024" name="Front Chem Biol">
        <title>Unveiling the potential of Daldinia eschscholtzii MFLUCC 19-0629 through bioactivity and bioinformatics studies for enhanced sustainable agriculture production.</title>
        <authorList>
            <person name="Brooks S."/>
            <person name="Weaver J.A."/>
            <person name="Klomchit A."/>
            <person name="Alharthi S.A."/>
            <person name="Onlamun T."/>
            <person name="Nurani R."/>
            <person name="Vong T.K."/>
            <person name="Alberti F."/>
            <person name="Greco C."/>
        </authorList>
    </citation>
    <scope>NUCLEOTIDE SEQUENCE [LARGE SCALE GENOMIC DNA]</scope>
    <source>
        <strain evidence="9">MFLUCC 19-0629</strain>
    </source>
</reference>
<comment type="catalytic activity">
    <reaction evidence="1 8">
        <text>Random hydrolysis of (1-&gt;6)-alpha-D-mannosidic linkages in unbranched (1-&gt;6)-mannans.</text>
        <dbReference type="EC" id="3.2.1.101"/>
    </reaction>
</comment>
<proteinExistence type="inferred from homology"/>
<evidence type="ECO:0000256" key="2">
    <source>
        <dbReference type="ARBA" id="ARBA00009699"/>
    </source>
</evidence>
<protein>
    <recommendedName>
        <fullName evidence="3 8">Mannan endo-1,6-alpha-mannosidase</fullName>
        <ecNumber evidence="3 8">3.2.1.101</ecNumber>
    </recommendedName>
</protein>
<sequence>MFMKSVNTAATLVAAFVAPKDLNLKDPASIRGVSSTLAHGLMSYYSGNVTNTPETIAVFPQPYYWWEAGAAWGAMLDYSHYTGDSSYDEVITQALLSQVGPKFDFMMPLHFGSEGNDDQAFWSFAVLNAAERNFPQPDDSIPPWLDIAENIWNTMVVRWNDTNCGGGLLWQIFEDNPNGMTYKNSVSNGGFFQLSARLARATGNDTYFEWAKKVWDWSEKIGFMDKDYNVYDGAGIEDNCAKINKLSFSYSQGIYMYGAAVLYNYTNGDKTWGARTSGLLKAADSYFSPYPNATNIMFEHACEPYEVCNNDMKSFKGYLSRFMWATARMMPSTLNQVYSLLSTSAVAAGKACSGGDDGTTCGQKWYTGGFDGVTGLGQQLTALETVHGLLSQQARPPFKAGEIKHVKGTGKVPPKPAGQ</sequence>
<evidence type="ECO:0000256" key="7">
    <source>
        <dbReference type="ARBA" id="ARBA00023295"/>
    </source>
</evidence>
<dbReference type="PANTHER" id="PTHR12145:SF38">
    <property type="entry name" value="MANNAN ENDO-1,6-ALPHA-MANNOSIDASE"/>
    <property type="match status" value="1"/>
</dbReference>
<evidence type="ECO:0000256" key="5">
    <source>
        <dbReference type="ARBA" id="ARBA00022801"/>
    </source>
</evidence>
<gene>
    <name evidence="9" type="ORF">Daesc_010274</name>
</gene>
<evidence type="ECO:0000256" key="8">
    <source>
        <dbReference type="PIRNR" id="PIRNR016302"/>
    </source>
</evidence>
<dbReference type="FunFam" id="1.50.10.20:FF:000033">
    <property type="entry name" value="Mannan endo-1,6-alpha-mannosidase"/>
    <property type="match status" value="1"/>
</dbReference>
<comment type="caution">
    <text evidence="9">The sequence shown here is derived from an EMBL/GenBank/DDBJ whole genome shotgun (WGS) entry which is preliminary data.</text>
</comment>
<dbReference type="SUPFAM" id="SSF48208">
    <property type="entry name" value="Six-hairpin glycosidases"/>
    <property type="match status" value="1"/>
</dbReference>
<dbReference type="AlphaFoldDB" id="A0AAX6M7W5"/>
<dbReference type="PIRSF" id="PIRSF016302">
    <property type="entry name" value="Man_a_manosd"/>
    <property type="match status" value="1"/>
</dbReference>
<keyword evidence="7 8" id="KW-0326">Glycosidase</keyword>
<keyword evidence="10" id="KW-1185">Reference proteome</keyword>